<keyword evidence="2" id="KW-1133">Transmembrane helix</keyword>
<name>A0AAE4SEH6_9EURY</name>
<keyword evidence="2" id="KW-0472">Membrane</keyword>
<gene>
    <name evidence="3" type="ORF">MsAg5_17030</name>
</gene>
<reference evidence="3" key="1">
    <citation type="submission" date="2023-06" db="EMBL/GenBank/DDBJ databases">
        <title>Genome sequence of Methanosarcinaceae archaeon Ag5.</title>
        <authorList>
            <person name="Protasov E."/>
            <person name="Platt K."/>
            <person name="Poehlein A."/>
            <person name="Daniel R."/>
            <person name="Brune A."/>
        </authorList>
    </citation>
    <scope>NUCLEOTIDE SEQUENCE</scope>
    <source>
        <strain evidence="3">Ag5</strain>
    </source>
</reference>
<dbReference type="Proteomes" id="UP001271789">
    <property type="component" value="Unassembled WGS sequence"/>
</dbReference>
<evidence type="ECO:0000256" key="2">
    <source>
        <dbReference type="SAM" id="Phobius"/>
    </source>
</evidence>
<organism evidence="3 4">
    <name type="scientific">Methanolapillus africanus</name>
    <dbReference type="NCBI Taxonomy" id="3028297"/>
    <lineage>
        <taxon>Archaea</taxon>
        <taxon>Methanobacteriati</taxon>
        <taxon>Methanobacteriota</taxon>
        <taxon>Stenosarchaea group</taxon>
        <taxon>Methanomicrobia</taxon>
        <taxon>Methanosarcinales</taxon>
        <taxon>Methanosarcinaceae</taxon>
        <taxon>Methanolapillus</taxon>
    </lineage>
</organism>
<evidence type="ECO:0000256" key="1">
    <source>
        <dbReference type="SAM" id="MobiDB-lite"/>
    </source>
</evidence>
<keyword evidence="4" id="KW-1185">Reference proteome</keyword>
<comment type="caution">
    <text evidence="3">The sequence shown here is derived from an EMBL/GenBank/DDBJ whole genome shotgun (WGS) entry which is preliminary data.</text>
</comment>
<evidence type="ECO:0000313" key="3">
    <source>
        <dbReference type="EMBL" id="MDV0447789.1"/>
    </source>
</evidence>
<evidence type="ECO:0000313" key="4">
    <source>
        <dbReference type="Proteomes" id="UP001271789"/>
    </source>
</evidence>
<dbReference type="AlphaFoldDB" id="A0AAE4SEH6"/>
<proteinExistence type="predicted"/>
<keyword evidence="2" id="KW-0812">Transmembrane</keyword>
<dbReference type="EMBL" id="JAWDKD010000026">
    <property type="protein sequence ID" value="MDV0447789.1"/>
    <property type="molecule type" value="Genomic_DNA"/>
</dbReference>
<feature type="compositionally biased region" description="Polar residues" evidence="1">
    <location>
        <begin position="1"/>
        <end position="16"/>
    </location>
</feature>
<feature type="transmembrane region" description="Helical" evidence="2">
    <location>
        <begin position="90"/>
        <end position="112"/>
    </location>
</feature>
<protein>
    <submittedName>
        <fullName evidence="3">Uncharacterized protein</fullName>
    </submittedName>
</protein>
<feature type="region of interest" description="Disordered" evidence="1">
    <location>
        <begin position="1"/>
        <end position="48"/>
    </location>
</feature>
<sequence length="116" mass="12272">MTVTLDGTIGTATSDPATVIVKDNTEPIDEPDDNTGGGSPSNGTGQAKVIDNFGSVETGGFTVENKIVLLDDSGEGFELESNMEKEKTTFPWLLLLILLLLVVVAVAGYAVWKKNQ</sequence>
<accession>A0AAE4SEH6</accession>